<dbReference type="GO" id="GO:0051539">
    <property type="term" value="F:4 iron, 4 sulfur cluster binding"/>
    <property type="evidence" value="ECO:0007669"/>
    <property type="project" value="UniProtKB-KW"/>
</dbReference>
<reference evidence="7 8" key="1">
    <citation type="submission" date="2020-08" db="EMBL/GenBank/DDBJ databases">
        <title>Acidobacteriota in marine sediments use diverse sulfur dissimilation pathways.</title>
        <authorList>
            <person name="Wasmund K."/>
        </authorList>
    </citation>
    <scope>NUCLEOTIDE SEQUENCE [LARGE SCALE GENOMIC DNA]</scope>
    <source>
        <strain evidence="7">MAG AM3-A</strain>
    </source>
</reference>
<organism evidence="7 8">
    <name type="scientific">Candidatus Sulfomarinibacter kjeldsenii</name>
    <dbReference type="NCBI Taxonomy" id="2885994"/>
    <lineage>
        <taxon>Bacteria</taxon>
        <taxon>Pseudomonadati</taxon>
        <taxon>Acidobacteriota</taxon>
        <taxon>Thermoanaerobaculia</taxon>
        <taxon>Thermoanaerobaculales</taxon>
        <taxon>Candidatus Sulfomarinibacteraceae</taxon>
        <taxon>Candidatus Sulfomarinibacter</taxon>
    </lineage>
</organism>
<evidence type="ECO:0000313" key="7">
    <source>
        <dbReference type="EMBL" id="MBD3870012.1"/>
    </source>
</evidence>
<dbReference type="GO" id="GO:0016491">
    <property type="term" value="F:oxidoreductase activity"/>
    <property type="evidence" value="ECO:0007669"/>
    <property type="project" value="UniProtKB-KW"/>
</dbReference>
<dbReference type="InterPro" id="IPR017900">
    <property type="entry name" value="4Fe4S_Fe_S_CS"/>
</dbReference>
<comment type="caution">
    <text evidence="7">The sequence shown here is derived from an EMBL/GenBank/DDBJ whole genome shotgun (WGS) entry which is preliminary data.</text>
</comment>
<dbReference type="PANTHER" id="PTHR43255">
    <property type="entry name" value="IRON-SULFUR-BINDING OXIDOREDUCTASE FADF-RELATED-RELATED"/>
    <property type="match status" value="1"/>
</dbReference>
<sequence>MSSSDAKDEVVRVDFAFKRELAKKVEGDLANFCYQCGACVGDCPATRYSPAFNPREIMLKVLYGLESELLGPDSVLWQCTNCYGCHERCPQEVKPVEVIISLKNMLADRGLAPPAADKVIQTFMAQGRTVPANPAIDKQRAKFDLPPMGAVPMDEILALIGPEAEEESGS</sequence>
<accession>A0A8J6XWC9</accession>
<evidence type="ECO:0000259" key="6">
    <source>
        <dbReference type="PROSITE" id="PS51379"/>
    </source>
</evidence>
<dbReference type="InterPro" id="IPR017896">
    <property type="entry name" value="4Fe4S_Fe-S-bd"/>
</dbReference>
<keyword evidence="2" id="KW-0479">Metal-binding</keyword>
<gene>
    <name evidence="7" type="ORF">IFJ97_01470</name>
</gene>
<evidence type="ECO:0000256" key="3">
    <source>
        <dbReference type="ARBA" id="ARBA00023002"/>
    </source>
</evidence>
<dbReference type="GO" id="GO:0046872">
    <property type="term" value="F:metal ion binding"/>
    <property type="evidence" value="ECO:0007669"/>
    <property type="project" value="UniProtKB-KW"/>
</dbReference>
<evidence type="ECO:0000256" key="4">
    <source>
        <dbReference type="ARBA" id="ARBA00023004"/>
    </source>
</evidence>
<evidence type="ECO:0000256" key="5">
    <source>
        <dbReference type="ARBA" id="ARBA00023014"/>
    </source>
</evidence>
<keyword evidence="1" id="KW-0004">4Fe-4S</keyword>
<dbReference type="Pfam" id="PF13183">
    <property type="entry name" value="Fer4_8"/>
    <property type="match status" value="1"/>
</dbReference>
<dbReference type="PROSITE" id="PS51379">
    <property type="entry name" value="4FE4S_FER_2"/>
    <property type="match status" value="1"/>
</dbReference>
<dbReference type="AlphaFoldDB" id="A0A8J6XWC9"/>
<proteinExistence type="predicted"/>
<name>A0A8J6XWC9_9BACT</name>
<dbReference type="SUPFAM" id="SSF46548">
    <property type="entry name" value="alpha-helical ferredoxin"/>
    <property type="match status" value="1"/>
</dbReference>
<dbReference type="Gene3D" id="1.10.1060.10">
    <property type="entry name" value="Alpha-helical ferredoxin"/>
    <property type="match status" value="1"/>
</dbReference>
<evidence type="ECO:0000313" key="8">
    <source>
        <dbReference type="Proteomes" id="UP000598633"/>
    </source>
</evidence>
<evidence type="ECO:0000256" key="2">
    <source>
        <dbReference type="ARBA" id="ARBA00022723"/>
    </source>
</evidence>
<dbReference type="EMBL" id="JACXWA010000019">
    <property type="protein sequence ID" value="MBD3870012.1"/>
    <property type="molecule type" value="Genomic_DNA"/>
</dbReference>
<dbReference type="GO" id="GO:0005886">
    <property type="term" value="C:plasma membrane"/>
    <property type="evidence" value="ECO:0007669"/>
    <property type="project" value="TreeGrafter"/>
</dbReference>
<dbReference type="InterPro" id="IPR009051">
    <property type="entry name" value="Helical_ferredxn"/>
</dbReference>
<dbReference type="PROSITE" id="PS00198">
    <property type="entry name" value="4FE4S_FER_1"/>
    <property type="match status" value="1"/>
</dbReference>
<dbReference type="PANTHER" id="PTHR43255:SF1">
    <property type="entry name" value="IRON-SULFUR-BINDING OXIDOREDUCTASE FADF-RELATED"/>
    <property type="match status" value="1"/>
</dbReference>
<dbReference type="Proteomes" id="UP000598633">
    <property type="component" value="Unassembled WGS sequence"/>
</dbReference>
<feature type="domain" description="4Fe-4S ferredoxin-type" evidence="6">
    <location>
        <begin position="23"/>
        <end position="53"/>
    </location>
</feature>
<protein>
    <submittedName>
        <fullName evidence="7">4Fe-4S dicluster domain-containing protein</fullName>
    </submittedName>
</protein>
<evidence type="ECO:0000256" key="1">
    <source>
        <dbReference type="ARBA" id="ARBA00022485"/>
    </source>
</evidence>
<dbReference type="InterPro" id="IPR051460">
    <property type="entry name" value="HdrC_iron-sulfur_subunit"/>
</dbReference>
<keyword evidence="3" id="KW-0560">Oxidoreductase</keyword>
<keyword evidence="4" id="KW-0408">Iron</keyword>
<keyword evidence="5" id="KW-0411">Iron-sulfur</keyword>